<evidence type="ECO:0000256" key="2">
    <source>
        <dbReference type="SAM" id="Phobius"/>
    </source>
</evidence>
<keyword evidence="2" id="KW-0812">Transmembrane</keyword>
<reference evidence="3 4" key="1">
    <citation type="submission" date="2023-07" db="EMBL/GenBank/DDBJ databases">
        <title>Genomic Encyclopedia of Type Strains, Phase IV (KMG-IV): sequencing the most valuable type-strain genomes for metagenomic binning, comparative biology and taxonomic classification.</title>
        <authorList>
            <person name="Goeker M."/>
        </authorList>
    </citation>
    <scope>NUCLEOTIDE SEQUENCE [LARGE SCALE GENOMIC DNA]</scope>
    <source>
        <strain evidence="3 4">DSM 23948</strain>
    </source>
</reference>
<dbReference type="EMBL" id="JAUSTU010000013">
    <property type="protein sequence ID" value="MDQ0156565.1"/>
    <property type="molecule type" value="Genomic_DNA"/>
</dbReference>
<dbReference type="Proteomes" id="UP001231362">
    <property type="component" value="Unassembled WGS sequence"/>
</dbReference>
<dbReference type="PANTHER" id="PTHR35792">
    <property type="entry name" value="GENERAL STRESS PROTEIN"/>
    <property type="match status" value="1"/>
</dbReference>
<organism evidence="3 4">
    <name type="scientific">Anoxybacillus andreesenii</name>
    <dbReference type="NCBI Taxonomy" id="1325932"/>
    <lineage>
        <taxon>Bacteria</taxon>
        <taxon>Bacillati</taxon>
        <taxon>Bacillota</taxon>
        <taxon>Bacilli</taxon>
        <taxon>Bacillales</taxon>
        <taxon>Anoxybacillaceae</taxon>
        <taxon>Anoxybacillus</taxon>
    </lineage>
</organism>
<feature type="transmembrane region" description="Helical" evidence="2">
    <location>
        <begin position="17"/>
        <end position="35"/>
    </location>
</feature>
<dbReference type="InterPro" id="IPR024623">
    <property type="entry name" value="YtxH"/>
</dbReference>
<name>A0ABT9V6J4_9BACL</name>
<feature type="compositionally biased region" description="Basic and acidic residues" evidence="1">
    <location>
        <begin position="126"/>
        <end position="139"/>
    </location>
</feature>
<dbReference type="InterPro" id="IPR052928">
    <property type="entry name" value="Desiccation-related_membrane"/>
</dbReference>
<evidence type="ECO:0000256" key="1">
    <source>
        <dbReference type="SAM" id="MobiDB-lite"/>
    </source>
</evidence>
<evidence type="ECO:0000313" key="4">
    <source>
        <dbReference type="Proteomes" id="UP001231362"/>
    </source>
</evidence>
<evidence type="ECO:0000313" key="3">
    <source>
        <dbReference type="EMBL" id="MDQ0156565.1"/>
    </source>
</evidence>
<keyword evidence="2" id="KW-1133">Transmembrane helix</keyword>
<sequence length="147" mass="16213">MRNHEEQKEHNLSSRDFLLGAIIGGAIGAAAAFFLTPKAGKELRQNLSTQAQSLREKTGQFRDAAVGRGSEWVDAAKEKTSSIGQAVSKQSTELFQKVKALKPQTGDRNESDEDAAIMPSTSGDYDIQRKLEETKRAFDETEQQLNQ</sequence>
<gene>
    <name evidence="3" type="ORF">J2S07_002886</name>
</gene>
<keyword evidence="4" id="KW-1185">Reference proteome</keyword>
<comment type="caution">
    <text evidence="3">The sequence shown here is derived from an EMBL/GenBank/DDBJ whole genome shotgun (WGS) entry which is preliminary data.</text>
</comment>
<keyword evidence="2" id="KW-0472">Membrane</keyword>
<dbReference type="PANTHER" id="PTHR35792:SF1">
    <property type="entry name" value="SLL0268 PROTEIN"/>
    <property type="match status" value="1"/>
</dbReference>
<proteinExistence type="predicted"/>
<dbReference type="RefSeq" id="WP_307151074.1">
    <property type="nucleotide sequence ID" value="NZ_JAUSTU010000013.1"/>
</dbReference>
<dbReference type="Pfam" id="PF12732">
    <property type="entry name" value="YtxH"/>
    <property type="match status" value="1"/>
</dbReference>
<protein>
    <submittedName>
        <fullName evidence="3">Gas vesicle protein</fullName>
    </submittedName>
</protein>
<accession>A0ABT9V6J4</accession>
<feature type="region of interest" description="Disordered" evidence="1">
    <location>
        <begin position="100"/>
        <end position="147"/>
    </location>
</feature>